<keyword evidence="3" id="KW-1185">Reference proteome</keyword>
<reference evidence="2 3" key="1">
    <citation type="submission" date="2019-03" db="EMBL/GenBank/DDBJ databases">
        <title>First draft genome of Liparis tanakae, snailfish: a comprehensive survey of snailfish specific genes.</title>
        <authorList>
            <person name="Kim W."/>
            <person name="Song I."/>
            <person name="Jeong J.-H."/>
            <person name="Kim D."/>
            <person name="Kim S."/>
            <person name="Ryu S."/>
            <person name="Song J.Y."/>
            <person name="Lee S.K."/>
        </authorList>
    </citation>
    <scope>NUCLEOTIDE SEQUENCE [LARGE SCALE GENOMIC DNA]</scope>
    <source>
        <tissue evidence="2">Muscle</tissue>
    </source>
</reference>
<gene>
    <name evidence="2" type="ORF">EYF80_051350</name>
</gene>
<feature type="region of interest" description="Disordered" evidence="1">
    <location>
        <begin position="21"/>
        <end position="103"/>
    </location>
</feature>
<organism evidence="2 3">
    <name type="scientific">Liparis tanakae</name>
    <name type="common">Tanaka's snailfish</name>
    <dbReference type="NCBI Taxonomy" id="230148"/>
    <lineage>
        <taxon>Eukaryota</taxon>
        <taxon>Metazoa</taxon>
        <taxon>Chordata</taxon>
        <taxon>Craniata</taxon>
        <taxon>Vertebrata</taxon>
        <taxon>Euteleostomi</taxon>
        <taxon>Actinopterygii</taxon>
        <taxon>Neopterygii</taxon>
        <taxon>Teleostei</taxon>
        <taxon>Neoteleostei</taxon>
        <taxon>Acanthomorphata</taxon>
        <taxon>Eupercaria</taxon>
        <taxon>Perciformes</taxon>
        <taxon>Cottioidei</taxon>
        <taxon>Cottales</taxon>
        <taxon>Liparidae</taxon>
        <taxon>Liparis</taxon>
    </lineage>
</organism>
<feature type="compositionally biased region" description="Low complexity" evidence="1">
    <location>
        <begin position="31"/>
        <end position="40"/>
    </location>
</feature>
<name>A0A4Z2FDM2_9TELE</name>
<sequence length="189" mass="20443">MISLNASMAVRLLCSSWRGTDTHLEPPPSCSPAASRSTPTCRGEDGVHMQVLRKTPEEMNTSSRVSRLPLYRARDSLRKNRTSSATEPKAGGSENPKRPPRWRIFTRRVEPPLLGAPGVLQVSLSDCLEYQNAGRGRGTPPGTSPPPPLSLARQPTAVEMPRRPGAAAAASGRPPRVRRPAPSACLKMH</sequence>
<dbReference type="Proteomes" id="UP000314294">
    <property type="component" value="Unassembled WGS sequence"/>
</dbReference>
<dbReference type="EMBL" id="SRLO01001368">
    <property type="protein sequence ID" value="TNN38482.1"/>
    <property type="molecule type" value="Genomic_DNA"/>
</dbReference>
<evidence type="ECO:0000313" key="2">
    <source>
        <dbReference type="EMBL" id="TNN38482.1"/>
    </source>
</evidence>
<protein>
    <submittedName>
        <fullName evidence="2">Uncharacterized protein</fullName>
    </submittedName>
</protein>
<comment type="caution">
    <text evidence="2">The sequence shown here is derived from an EMBL/GenBank/DDBJ whole genome shotgun (WGS) entry which is preliminary data.</text>
</comment>
<evidence type="ECO:0000256" key="1">
    <source>
        <dbReference type="SAM" id="MobiDB-lite"/>
    </source>
</evidence>
<proteinExistence type="predicted"/>
<feature type="compositionally biased region" description="Low complexity" evidence="1">
    <location>
        <begin position="163"/>
        <end position="189"/>
    </location>
</feature>
<dbReference type="AlphaFoldDB" id="A0A4Z2FDM2"/>
<feature type="region of interest" description="Disordered" evidence="1">
    <location>
        <begin position="131"/>
        <end position="189"/>
    </location>
</feature>
<evidence type="ECO:0000313" key="3">
    <source>
        <dbReference type="Proteomes" id="UP000314294"/>
    </source>
</evidence>
<accession>A0A4Z2FDM2</accession>